<dbReference type="EMBL" id="ALWO02000037">
    <property type="protein sequence ID" value="EOZ95826.1"/>
    <property type="molecule type" value="Genomic_DNA"/>
</dbReference>
<evidence type="ECO:0000313" key="2">
    <source>
        <dbReference type="Proteomes" id="UP000006073"/>
    </source>
</evidence>
<dbReference type="AlphaFoldDB" id="S2DUP9"/>
<keyword evidence="2" id="KW-1185">Reference proteome</keyword>
<proteinExistence type="predicted"/>
<dbReference type="Proteomes" id="UP000006073">
    <property type="component" value="Unassembled WGS sequence"/>
</dbReference>
<evidence type="ECO:0000313" key="1">
    <source>
        <dbReference type="EMBL" id="EOZ95826.1"/>
    </source>
</evidence>
<gene>
    <name evidence="1" type="ORF">A33Q_3188</name>
</gene>
<dbReference type="STRING" id="1189612.A33Q_3188"/>
<organism evidence="1 2">
    <name type="scientific">Indibacter alkaliphilus (strain CCUG 57479 / KCTC 22604 / LW1)</name>
    <dbReference type="NCBI Taxonomy" id="1189612"/>
    <lineage>
        <taxon>Bacteria</taxon>
        <taxon>Pseudomonadati</taxon>
        <taxon>Bacteroidota</taxon>
        <taxon>Cytophagia</taxon>
        <taxon>Cytophagales</taxon>
        <taxon>Cyclobacteriaceae</taxon>
    </lineage>
</organism>
<comment type="caution">
    <text evidence="1">The sequence shown here is derived from an EMBL/GenBank/DDBJ whole genome shotgun (WGS) entry which is preliminary data.</text>
</comment>
<reference evidence="1 2" key="1">
    <citation type="journal article" date="2013" name="Genome Announc.">
        <title>Draft Genome Sequence of Indibacter alkaliphilus Strain LW1T, Isolated from Lonar Lake, a Haloalkaline Lake in the Buldana District of Maharashtra, India.</title>
        <authorList>
            <person name="Singh A."/>
            <person name="Kumar Jangir P."/>
            <person name="Sharma R."/>
            <person name="Singh A."/>
            <person name="Kumar Pinnaka A."/>
            <person name="Shivaji S."/>
        </authorList>
    </citation>
    <scope>NUCLEOTIDE SEQUENCE [LARGE SCALE GENOMIC DNA]</scope>
    <source>
        <strain evidence="2">CCUG 57479 / KCTC 22604 / LW1</strain>
    </source>
</reference>
<sequence length="51" mass="6352">MIHVYDVFRDILGFLFFSYRFHVREKDCSYKENKFRPFLIAFKVKSTVKKR</sequence>
<accession>S2DUP9</accession>
<protein>
    <submittedName>
        <fullName evidence="1">Uncharacterized protein</fullName>
    </submittedName>
</protein>
<name>S2DUP9_INDAL</name>